<evidence type="ECO:0000313" key="3">
    <source>
        <dbReference type="EMBL" id="MBE8714596.1"/>
    </source>
</evidence>
<feature type="transmembrane region" description="Helical" evidence="1">
    <location>
        <begin position="30"/>
        <end position="53"/>
    </location>
</feature>
<comment type="caution">
    <text evidence="3">The sequence shown here is derived from an EMBL/GenBank/DDBJ whole genome shotgun (WGS) entry which is preliminary data.</text>
</comment>
<keyword evidence="1" id="KW-0812">Transmembrane</keyword>
<name>A0A928YQT5_9SPHI</name>
<gene>
    <name evidence="3" type="ORF">C4F49_12980</name>
</gene>
<feature type="transmembrane region" description="Helical" evidence="1">
    <location>
        <begin position="130"/>
        <end position="147"/>
    </location>
</feature>
<feature type="transmembrane region" description="Helical" evidence="1">
    <location>
        <begin position="274"/>
        <end position="291"/>
    </location>
</feature>
<evidence type="ECO:0000256" key="1">
    <source>
        <dbReference type="SAM" id="Phobius"/>
    </source>
</evidence>
<protein>
    <submittedName>
        <fullName evidence="3">EamA family transporter</fullName>
    </submittedName>
</protein>
<dbReference type="GO" id="GO:0016020">
    <property type="term" value="C:membrane"/>
    <property type="evidence" value="ECO:0007669"/>
    <property type="project" value="InterPro"/>
</dbReference>
<keyword evidence="4" id="KW-1185">Reference proteome</keyword>
<feature type="transmembrane region" description="Helical" evidence="1">
    <location>
        <begin position="74"/>
        <end position="91"/>
    </location>
</feature>
<dbReference type="RefSeq" id="WP_196936150.1">
    <property type="nucleotide sequence ID" value="NZ_MU158698.1"/>
</dbReference>
<dbReference type="PANTHER" id="PTHR22911:SF137">
    <property type="entry name" value="SOLUTE CARRIER FAMILY 35 MEMBER G2-RELATED"/>
    <property type="match status" value="1"/>
</dbReference>
<accession>A0A928YQT5</accession>
<feature type="transmembrane region" description="Helical" evidence="1">
    <location>
        <begin position="159"/>
        <end position="177"/>
    </location>
</feature>
<feature type="domain" description="EamA" evidence="2">
    <location>
        <begin position="157"/>
        <end position="290"/>
    </location>
</feature>
<keyword evidence="1" id="KW-0472">Membrane</keyword>
<feature type="transmembrane region" description="Helical" evidence="1">
    <location>
        <begin position="189"/>
        <end position="207"/>
    </location>
</feature>
<dbReference type="EMBL" id="PRDK01000006">
    <property type="protein sequence ID" value="MBE8714596.1"/>
    <property type="molecule type" value="Genomic_DNA"/>
</dbReference>
<organism evidence="3 4">
    <name type="scientific">Sphingobacterium hungaricum</name>
    <dbReference type="NCBI Taxonomy" id="2082723"/>
    <lineage>
        <taxon>Bacteria</taxon>
        <taxon>Pseudomonadati</taxon>
        <taxon>Bacteroidota</taxon>
        <taxon>Sphingobacteriia</taxon>
        <taxon>Sphingobacteriales</taxon>
        <taxon>Sphingobacteriaceae</taxon>
        <taxon>Sphingobacterium</taxon>
    </lineage>
</organism>
<proteinExistence type="predicted"/>
<evidence type="ECO:0000313" key="4">
    <source>
        <dbReference type="Proteomes" id="UP000616201"/>
    </source>
</evidence>
<dbReference type="InterPro" id="IPR000620">
    <property type="entry name" value="EamA_dom"/>
</dbReference>
<feature type="transmembrane region" description="Helical" evidence="1">
    <location>
        <begin position="251"/>
        <end position="268"/>
    </location>
</feature>
<sequence length="300" mass="32852">MEKLKGGIAVFIGAASFGILSTFVKKAYEANFNLGEVVGVQALLGMAILWMIYLSLKLFKPNKLQKYPSKSSKLKILISGFSTGAVSILYYQCVQLVPASIAIILLMQYIWIGMLIEFIFFKNKPSVKQLIAVVFILGGTLLATGLLENQDGNLSIPGIVYGMLAATAYSIFLIVNGRVGNDYPPIQKSAIMITGAFILVMSILQPISLFSKEVFTGILPYGLLLSIFGTVIPPLLYAYGMPKTGFSIGNILTAVELPVAISMSYFILHEYVSLWQWIGVIFILAVIVWLNKPKKSELLS</sequence>
<dbReference type="PANTHER" id="PTHR22911">
    <property type="entry name" value="ACYL-MALONYL CONDENSING ENZYME-RELATED"/>
    <property type="match status" value="1"/>
</dbReference>
<dbReference type="AlphaFoldDB" id="A0A928YQT5"/>
<dbReference type="InterPro" id="IPR037185">
    <property type="entry name" value="EmrE-like"/>
</dbReference>
<feature type="transmembrane region" description="Helical" evidence="1">
    <location>
        <begin position="7"/>
        <end position="24"/>
    </location>
</feature>
<keyword evidence="1" id="KW-1133">Transmembrane helix</keyword>
<reference evidence="3" key="1">
    <citation type="submission" date="2018-02" db="EMBL/GenBank/DDBJ databases">
        <authorList>
            <person name="Vasarhelyi B.M."/>
            <person name="Deshmukh S."/>
            <person name="Balint B."/>
            <person name="Kukolya J."/>
        </authorList>
    </citation>
    <scope>NUCLEOTIDE SEQUENCE</scope>
    <source>
        <strain evidence="3">KB22</strain>
    </source>
</reference>
<dbReference type="Pfam" id="PF00892">
    <property type="entry name" value="EamA"/>
    <property type="match status" value="2"/>
</dbReference>
<dbReference type="SUPFAM" id="SSF103481">
    <property type="entry name" value="Multidrug resistance efflux transporter EmrE"/>
    <property type="match status" value="2"/>
</dbReference>
<feature type="transmembrane region" description="Helical" evidence="1">
    <location>
        <begin position="97"/>
        <end position="121"/>
    </location>
</feature>
<evidence type="ECO:0000259" key="2">
    <source>
        <dbReference type="Pfam" id="PF00892"/>
    </source>
</evidence>
<dbReference type="Proteomes" id="UP000616201">
    <property type="component" value="Unassembled WGS sequence"/>
</dbReference>
<feature type="transmembrane region" description="Helical" evidence="1">
    <location>
        <begin position="219"/>
        <end position="239"/>
    </location>
</feature>
<feature type="domain" description="EamA" evidence="2">
    <location>
        <begin position="5"/>
        <end position="143"/>
    </location>
</feature>